<dbReference type="AlphaFoldDB" id="A0AAX2H3R3"/>
<protein>
    <submittedName>
        <fullName evidence="1">Uncharacterized protein</fullName>
    </submittedName>
</protein>
<proteinExistence type="predicted"/>
<reference evidence="1 2" key="1">
    <citation type="submission" date="2017-08" db="EMBL/GenBank/DDBJ databases">
        <authorList>
            <person name="Chaillou S."/>
        </authorList>
    </citation>
    <scope>NUCLEOTIDE SEQUENCE [LARGE SCALE GENOMIC DNA]</scope>
    <source>
        <strain evidence="1 2">MFPA15A1205</strain>
    </source>
</reference>
<organism evidence="1 2">
    <name type="scientific">Pseudomonas lundensis</name>
    <dbReference type="NCBI Taxonomy" id="86185"/>
    <lineage>
        <taxon>Bacteria</taxon>
        <taxon>Pseudomonadati</taxon>
        <taxon>Pseudomonadota</taxon>
        <taxon>Gammaproteobacteria</taxon>
        <taxon>Pseudomonadales</taxon>
        <taxon>Pseudomonadaceae</taxon>
        <taxon>Pseudomonas</taxon>
    </lineage>
</organism>
<evidence type="ECO:0000313" key="2">
    <source>
        <dbReference type="Proteomes" id="UP000219564"/>
    </source>
</evidence>
<dbReference type="RefSeq" id="WP_097191342.1">
    <property type="nucleotide sequence ID" value="NZ_OBKZ01000006.1"/>
</dbReference>
<gene>
    <name evidence="1" type="ORF">PLUA15_140054</name>
</gene>
<dbReference type="Proteomes" id="UP000219564">
    <property type="component" value="Unassembled WGS sequence"/>
</dbReference>
<comment type="caution">
    <text evidence="1">The sequence shown here is derived from an EMBL/GenBank/DDBJ whole genome shotgun (WGS) entry which is preliminary data.</text>
</comment>
<name>A0AAX2H3R3_9PSED</name>
<dbReference type="EMBL" id="OBKZ01000006">
    <property type="protein sequence ID" value="SOB49521.1"/>
    <property type="molecule type" value="Genomic_DNA"/>
</dbReference>
<accession>A0AAX2H3R3</accession>
<sequence length="565" mass="63684">MLQAATGKLFTELHNPQVNTLRGVVYTNLDLSSVHTFSSAVGTLSALETVTTPHALCYELNEHIEGGPAEGLLASRMIGAYIDDFADVASFALRAIFSPDVRIAERLLHLRTRVGEPHPSERLTRFYEPSLRASNEEMEVFGTFTEQLIGLKRSSYQSVIKAIRSYVAAVHRMSDNLDLAYTLLVMSIESLAQDFDGYVVVWEDMPSEKRGSIDKILETFQVEDAQALRYAILETEHLRLGHRFSKFIQEYLPPDYYSELASKEKHPIGNRELLSALKNLYGTRSDYVHTLKPLTKEFLNFSGHAETYADHDKLMFTFQGLFRLVRAVIMEFVRRADKISHEPCSYEYDNPGVLRISLCPSMWIYAPIHLTAETCPQFFEGLVGLISQALEEFPHKPLMNLGPVVEAGFRIKDGLKKPSKLALLAFIYLKQNFLGGEQGESLLKESDVMLLNQPGLVSLISQAITGSDTEWLPSEHLRYLSGYYAQCFKPTGIKVPLLVEACMALALVERYRVAGQFQDAKEALAAAVEDFPRLPCMREVQLDPETSVNWIDIIYPKRAQGRIPT</sequence>
<evidence type="ECO:0000313" key="1">
    <source>
        <dbReference type="EMBL" id="SOB49521.1"/>
    </source>
</evidence>